<evidence type="ECO:0000259" key="6">
    <source>
        <dbReference type="PROSITE" id="PS51292"/>
    </source>
</evidence>
<evidence type="ECO:0000256" key="1">
    <source>
        <dbReference type="ARBA" id="ARBA00022723"/>
    </source>
</evidence>
<feature type="transmembrane region" description="Helical" evidence="5">
    <location>
        <begin position="264"/>
        <end position="282"/>
    </location>
</feature>
<keyword evidence="8" id="KW-1185">Reference proteome</keyword>
<accession>A0A2V5HQM8</accession>
<dbReference type="AlphaFoldDB" id="A0A2V5HQM8"/>
<feature type="region of interest" description="Disordered" evidence="4">
    <location>
        <begin position="70"/>
        <end position="90"/>
    </location>
</feature>
<dbReference type="Gene3D" id="3.30.40.10">
    <property type="entry name" value="Zinc/RING finger domain, C3HC4 (zinc finger)"/>
    <property type="match status" value="1"/>
</dbReference>
<keyword evidence="5" id="KW-0812">Transmembrane</keyword>
<evidence type="ECO:0000256" key="5">
    <source>
        <dbReference type="SAM" id="Phobius"/>
    </source>
</evidence>
<dbReference type="SMART" id="SM00744">
    <property type="entry name" value="RINGv"/>
    <property type="match status" value="1"/>
</dbReference>
<dbReference type="InterPro" id="IPR013083">
    <property type="entry name" value="Znf_RING/FYVE/PHD"/>
</dbReference>
<reference evidence="7 8" key="1">
    <citation type="submission" date="2018-02" db="EMBL/GenBank/DDBJ databases">
        <title>The genomes of Aspergillus section Nigri reveals drivers in fungal speciation.</title>
        <authorList>
            <consortium name="DOE Joint Genome Institute"/>
            <person name="Vesth T.C."/>
            <person name="Nybo J."/>
            <person name="Theobald S."/>
            <person name="Brandl J."/>
            <person name="Frisvad J.C."/>
            <person name="Nielsen K.F."/>
            <person name="Lyhne E.K."/>
            <person name="Kogle M.E."/>
            <person name="Kuo A."/>
            <person name="Riley R."/>
            <person name="Clum A."/>
            <person name="Nolan M."/>
            <person name="Lipzen A."/>
            <person name="Salamov A."/>
            <person name="Henrissat B."/>
            <person name="Wiebenga A."/>
            <person name="De vries R.P."/>
            <person name="Grigoriev I.V."/>
            <person name="Mortensen U.H."/>
            <person name="Andersen M.R."/>
            <person name="Baker S.E."/>
        </authorList>
    </citation>
    <scope>NUCLEOTIDE SEQUENCE [LARGE SCALE GENOMIC DNA]</scope>
    <source>
        <strain evidence="7 8">CBS 115571</strain>
    </source>
</reference>
<dbReference type="STRING" id="1450538.A0A2V5HQM8"/>
<keyword evidence="3" id="KW-0862">Zinc</keyword>
<evidence type="ECO:0000256" key="4">
    <source>
        <dbReference type="SAM" id="MobiDB-lite"/>
    </source>
</evidence>
<keyword evidence="1" id="KW-0479">Metal-binding</keyword>
<dbReference type="SUPFAM" id="SSF57850">
    <property type="entry name" value="RING/U-box"/>
    <property type="match status" value="1"/>
</dbReference>
<evidence type="ECO:0000256" key="3">
    <source>
        <dbReference type="ARBA" id="ARBA00022833"/>
    </source>
</evidence>
<protein>
    <submittedName>
        <fullName evidence="7">RING finger domain protein</fullName>
    </submittedName>
</protein>
<evidence type="ECO:0000256" key="2">
    <source>
        <dbReference type="ARBA" id="ARBA00022771"/>
    </source>
</evidence>
<dbReference type="PANTHER" id="PTHR46347:SF1">
    <property type="entry name" value="RING_FYVE_PHD ZINC FINGER SUPERFAMILY PROTEIN"/>
    <property type="match status" value="1"/>
</dbReference>
<dbReference type="Proteomes" id="UP000249829">
    <property type="component" value="Unassembled WGS sequence"/>
</dbReference>
<evidence type="ECO:0000313" key="7">
    <source>
        <dbReference type="EMBL" id="PYI18580.1"/>
    </source>
</evidence>
<feature type="region of interest" description="Disordered" evidence="4">
    <location>
        <begin position="304"/>
        <end position="335"/>
    </location>
</feature>
<proteinExistence type="predicted"/>
<organism evidence="7 8">
    <name type="scientific">Aspergillus violaceofuscus (strain CBS 115571)</name>
    <dbReference type="NCBI Taxonomy" id="1450538"/>
    <lineage>
        <taxon>Eukaryota</taxon>
        <taxon>Fungi</taxon>
        <taxon>Dikarya</taxon>
        <taxon>Ascomycota</taxon>
        <taxon>Pezizomycotina</taxon>
        <taxon>Eurotiomycetes</taxon>
        <taxon>Eurotiomycetidae</taxon>
        <taxon>Eurotiales</taxon>
        <taxon>Aspergillaceae</taxon>
        <taxon>Aspergillus</taxon>
    </lineage>
</organism>
<name>A0A2V5HQM8_ASPV1</name>
<evidence type="ECO:0000313" key="8">
    <source>
        <dbReference type="Proteomes" id="UP000249829"/>
    </source>
</evidence>
<feature type="transmembrane region" description="Helical" evidence="5">
    <location>
        <begin position="222"/>
        <end position="243"/>
    </location>
</feature>
<keyword evidence="5" id="KW-0472">Membrane</keyword>
<feature type="domain" description="RING-CH-type" evidence="6">
    <location>
        <begin position="47"/>
        <end position="141"/>
    </location>
</feature>
<dbReference type="Pfam" id="PF12906">
    <property type="entry name" value="RINGv"/>
    <property type="match status" value="1"/>
</dbReference>
<feature type="transmembrane region" description="Helical" evidence="5">
    <location>
        <begin position="148"/>
        <end position="174"/>
    </location>
</feature>
<dbReference type="GO" id="GO:0008270">
    <property type="term" value="F:zinc ion binding"/>
    <property type="evidence" value="ECO:0007669"/>
    <property type="project" value="UniProtKB-KW"/>
</dbReference>
<dbReference type="PROSITE" id="PS51292">
    <property type="entry name" value="ZF_RING_CH"/>
    <property type="match status" value="1"/>
</dbReference>
<dbReference type="InterPro" id="IPR011016">
    <property type="entry name" value="Znf_RING-CH"/>
</dbReference>
<dbReference type="OMA" id="CLQSWRH"/>
<gene>
    <name evidence="7" type="ORF">BO99DRAFT_403437</name>
</gene>
<keyword evidence="2" id="KW-0863">Zinc-finger</keyword>
<keyword evidence="5" id="KW-1133">Transmembrane helix</keyword>
<dbReference type="EMBL" id="KZ825143">
    <property type="protein sequence ID" value="PYI18580.1"/>
    <property type="molecule type" value="Genomic_DNA"/>
</dbReference>
<dbReference type="CDD" id="cd16495">
    <property type="entry name" value="RING_CH-C4HC3_MARCH"/>
    <property type="match status" value="1"/>
</dbReference>
<dbReference type="PANTHER" id="PTHR46347">
    <property type="entry name" value="RING/FYVE/PHD ZINC FINGER SUPERFAMILY PROTEIN"/>
    <property type="match status" value="1"/>
</dbReference>
<sequence length="335" mass="37883">MDLRNEPLWQWPAEPAGPPQSDHLEQEPPTDAPPQEDSGSTTEETRPRHYSPRTCRICLETVYPTFPPPSEHIPGFLQPQPRPVYESSDPESGRLLRPCNCKGSSRYVHEGCLELWRHSDAAYSSRNYWHCPTCGFHYRLERLRLARWISSTVMQLALTLAILLFTVFLLGFVADPLFNILPDTDDPLAPTEMRDIWPVPPETRILTGDHKGSWPEHYLKGVVTLGLLSCIKSVLAFSSWPGLTLRSTRLINGSSSGRNTGRNRVGWLLVVVGVGTFLWAVYKGVRTWSRKVLETAGARVMDVPLPDDEEEAEPLATDQSKKDDWRRARASHHLS</sequence>
<feature type="region of interest" description="Disordered" evidence="4">
    <location>
        <begin position="1"/>
        <end position="50"/>
    </location>
</feature>